<feature type="compositionally biased region" description="Acidic residues" evidence="2">
    <location>
        <begin position="322"/>
        <end position="336"/>
    </location>
</feature>
<feature type="chain" id="PRO_5039191492" evidence="3">
    <location>
        <begin position="25"/>
        <end position="484"/>
    </location>
</feature>
<reference evidence="6 7" key="1">
    <citation type="submission" date="2020-08" db="EMBL/GenBank/DDBJ databases">
        <title>Sequencing the genomes of 1000 actinobacteria strains.</title>
        <authorList>
            <person name="Klenk H.-P."/>
        </authorList>
    </citation>
    <scope>NUCLEOTIDE SEQUENCE [LARGE SCALE GENOMIC DNA]</scope>
    <source>
        <strain evidence="6 7">DSM 44593</strain>
    </source>
</reference>
<evidence type="ECO:0000259" key="4">
    <source>
        <dbReference type="Pfam" id="PF03816"/>
    </source>
</evidence>
<feature type="domain" description="LytR/CpsA/Psr regulator C-terminal" evidence="5">
    <location>
        <begin position="351"/>
        <end position="436"/>
    </location>
</feature>
<dbReference type="RefSeq" id="WP_184635000.1">
    <property type="nucleotide sequence ID" value="NZ_BAABKT010000041.1"/>
</dbReference>
<evidence type="ECO:0000256" key="1">
    <source>
        <dbReference type="ARBA" id="ARBA00006068"/>
    </source>
</evidence>
<dbReference type="EMBL" id="JACHLY010000001">
    <property type="protein sequence ID" value="MBB5998626.1"/>
    <property type="molecule type" value="Genomic_DNA"/>
</dbReference>
<organism evidence="6 7">
    <name type="scientific">Streptomonospora salina</name>
    <dbReference type="NCBI Taxonomy" id="104205"/>
    <lineage>
        <taxon>Bacteria</taxon>
        <taxon>Bacillati</taxon>
        <taxon>Actinomycetota</taxon>
        <taxon>Actinomycetes</taxon>
        <taxon>Streptosporangiales</taxon>
        <taxon>Nocardiopsidaceae</taxon>
        <taxon>Streptomonospora</taxon>
    </lineage>
</organism>
<dbReference type="PANTHER" id="PTHR33392:SF6">
    <property type="entry name" value="POLYISOPRENYL-TEICHOIC ACID--PEPTIDOGLYCAN TEICHOIC ACID TRANSFERASE TAGU"/>
    <property type="match status" value="1"/>
</dbReference>
<sequence length="484" mass="50193">MSTGGWVACVLTALLIAGSLSAYSAYYSITGNIDTAQVDTDGWDRPTDIEGIHNILIMGADVRTGENAEYGKVAGIRPDVTAVASFNADNGAVTLVNLPRDLMVDIPRCDPAGEDFPGTPGRFDQINHAMAYGGASCQWKTVEELTGVHLDHFTLVDFVGFKDIVNTIGGVPMCIPEPIDDPKAKLHLEAGEQVLDGEQALGLARSRDSTEFGSDLGRIDNQQRMMGSIVRTVTGGDTLSRPTTVYDFLGAVTDSLRTDDEFTVEAMADLAIAMRDVDLDRISFVTPPVVEYPQNENKVVLKERPASELFEAVAAGEVLPGEAEEEKEDGSDDDGGDGGSGEGDGGVDPADVSVSVLNNTARSGLGAETGDALGALGFTVADVGNPVARFPEATTVYHGPGRKPRAEALSAVLGAAATEEVAGMSGGVELVIADDWAGVEGGGAAGEGSSASAESAGDEEQDTSVAEELGGTTAATDEKARTCD</sequence>
<evidence type="ECO:0000313" key="7">
    <source>
        <dbReference type="Proteomes" id="UP000578077"/>
    </source>
</evidence>
<feature type="signal peptide" evidence="3">
    <location>
        <begin position="1"/>
        <end position="24"/>
    </location>
</feature>
<evidence type="ECO:0000256" key="2">
    <source>
        <dbReference type="SAM" id="MobiDB-lite"/>
    </source>
</evidence>
<protein>
    <submittedName>
        <fullName evidence="6">LCP family protein required for cell wall assembly</fullName>
    </submittedName>
</protein>
<dbReference type="Pfam" id="PF03816">
    <property type="entry name" value="LytR_cpsA_psr"/>
    <property type="match status" value="1"/>
</dbReference>
<dbReference type="PANTHER" id="PTHR33392">
    <property type="entry name" value="POLYISOPRENYL-TEICHOIC ACID--PEPTIDOGLYCAN TEICHOIC ACID TRANSFERASE TAGU"/>
    <property type="match status" value="1"/>
</dbReference>
<dbReference type="InterPro" id="IPR050922">
    <property type="entry name" value="LytR/CpsA/Psr_CW_biosynth"/>
</dbReference>
<dbReference type="InterPro" id="IPR027381">
    <property type="entry name" value="LytR/CpsA/Psr_C"/>
</dbReference>
<keyword evidence="7" id="KW-1185">Reference proteome</keyword>
<evidence type="ECO:0000313" key="6">
    <source>
        <dbReference type="EMBL" id="MBB5998626.1"/>
    </source>
</evidence>
<evidence type="ECO:0000259" key="5">
    <source>
        <dbReference type="Pfam" id="PF13399"/>
    </source>
</evidence>
<feature type="compositionally biased region" description="Gly residues" evidence="2">
    <location>
        <begin position="337"/>
        <end position="346"/>
    </location>
</feature>
<dbReference type="Pfam" id="PF13399">
    <property type="entry name" value="LytR_C"/>
    <property type="match status" value="1"/>
</dbReference>
<evidence type="ECO:0000256" key="3">
    <source>
        <dbReference type="SAM" id="SignalP"/>
    </source>
</evidence>
<dbReference type="Proteomes" id="UP000578077">
    <property type="component" value="Unassembled WGS sequence"/>
</dbReference>
<accession>A0A841E6I9</accession>
<dbReference type="NCBIfam" id="TIGR00350">
    <property type="entry name" value="lytR_cpsA_psr"/>
    <property type="match status" value="1"/>
</dbReference>
<dbReference type="Gene3D" id="3.40.630.190">
    <property type="entry name" value="LCP protein"/>
    <property type="match status" value="1"/>
</dbReference>
<comment type="caution">
    <text evidence="6">The sequence shown here is derived from an EMBL/GenBank/DDBJ whole genome shotgun (WGS) entry which is preliminary data.</text>
</comment>
<feature type="region of interest" description="Disordered" evidence="2">
    <location>
        <begin position="314"/>
        <end position="352"/>
    </location>
</feature>
<dbReference type="AlphaFoldDB" id="A0A841E6I9"/>
<comment type="similarity">
    <text evidence="1">Belongs to the LytR/CpsA/Psr (LCP) family.</text>
</comment>
<proteinExistence type="inferred from homology"/>
<gene>
    <name evidence="6" type="ORF">HNR25_002377</name>
</gene>
<name>A0A841E6I9_9ACTN</name>
<dbReference type="Gene3D" id="3.30.70.2390">
    <property type="match status" value="1"/>
</dbReference>
<keyword evidence="3" id="KW-0732">Signal</keyword>
<feature type="region of interest" description="Disordered" evidence="2">
    <location>
        <begin position="439"/>
        <end position="484"/>
    </location>
</feature>
<dbReference type="InterPro" id="IPR004474">
    <property type="entry name" value="LytR_CpsA_psr"/>
</dbReference>
<feature type="domain" description="Cell envelope-related transcriptional attenuator" evidence="4">
    <location>
        <begin position="77"/>
        <end position="233"/>
    </location>
</feature>